<evidence type="ECO:0000313" key="2">
    <source>
        <dbReference type="Proteomes" id="UP000499080"/>
    </source>
</evidence>
<dbReference type="EMBL" id="BGPR01015413">
    <property type="protein sequence ID" value="GBN69131.1"/>
    <property type="molecule type" value="Genomic_DNA"/>
</dbReference>
<dbReference type="AlphaFoldDB" id="A0A4Y2R0P1"/>
<proteinExistence type="predicted"/>
<dbReference type="Proteomes" id="UP000499080">
    <property type="component" value="Unassembled WGS sequence"/>
</dbReference>
<keyword evidence="2" id="KW-1185">Reference proteome</keyword>
<reference evidence="1 2" key="1">
    <citation type="journal article" date="2019" name="Sci. Rep.">
        <title>Orb-weaving spider Araneus ventricosus genome elucidates the spidroin gene catalogue.</title>
        <authorList>
            <person name="Kono N."/>
            <person name="Nakamura H."/>
            <person name="Ohtoshi R."/>
            <person name="Moran D.A.P."/>
            <person name="Shinohara A."/>
            <person name="Yoshida Y."/>
            <person name="Fujiwara M."/>
            <person name="Mori M."/>
            <person name="Tomita M."/>
            <person name="Arakawa K."/>
        </authorList>
    </citation>
    <scope>NUCLEOTIDE SEQUENCE [LARGE SCALE GENOMIC DNA]</scope>
</reference>
<organism evidence="1 2">
    <name type="scientific">Araneus ventricosus</name>
    <name type="common">Orbweaver spider</name>
    <name type="synonym">Epeira ventricosa</name>
    <dbReference type="NCBI Taxonomy" id="182803"/>
    <lineage>
        <taxon>Eukaryota</taxon>
        <taxon>Metazoa</taxon>
        <taxon>Ecdysozoa</taxon>
        <taxon>Arthropoda</taxon>
        <taxon>Chelicerata</taxon>
        <taxon>Arachnida</taxon>
        <taxon>Araneae</taxon>
        <taxon>Araneomorphae</taxon>
        <taxon>Entelegynae</taxon>
        <taxon>Araneoidea</taxon>
        <taxon>Araneidae</taxon>
        <taxon>Araneus</taxon>
    </lineage>
</organism>
<comment type="caution">
    <text evidence="1">The sequence shown here is derived from an EMBL/GenBank/DDBJ whole genome shotgun (WGS) entry which is preliminary data.</text>
</comment>
<protein>
    <submittedName>
        <fullName evidence="1">Uncharacterized protein</fullName>
    </submittedName>
</protein>
<evidence type="ECO:0000313" key="1">
    <source>
        <dbReference type="EMBL" id="GBN69131.1"/>
    </source>
</evidence>
<sequence>MLFLKNTGKSGHEIGRCIGIRRHWTVVTPSKITSAQETSWGFITGRYNGMVFIMRGRYNERRLYYLFFSAVREMVYCPLRGEAVSMMGITLILNGFYIGPLEGATVGRRDNMLT</sequence>
<accession>A0A4Y2R0P1</accession>
<name>A0A4Y2R0P1_ARAVE</name>
<gene>
    <name evidence="1" type="ORF">AVEN_202028_1</name>
</gene>